<accession>A0A401FJS4</accession>
<organism evidence="2 3">
    <name type="scientific">Lentilactobacillus kosonis</name>
    <dbReference type="NCBI Taxonomy" id="2810561"/>
    <lineage>
        <taxon>Bacteria</taxon>
        <taxon>Bacillati</taxon>
        <taxon>Bacillota</taxon>
        <taxon>Bacilli</taxon>
        <taxon>Lactobacillales</taxon>
        <taxon>Lactobacillaceae</taxon>
        <taxon>Lentilactobacillus</taxon>
    </lineage>
</organism>
<dbReference type="GO" id="GO:0006465">
    <property type="term" value="P:signal peptide processing"/>
    <property type="evidence" value="ECO:0007669"/>
    <property type="project" value="InterPro"/>
</dbReference>
<evidence type="ECO:0000313" key="3">
    <source>
        <dbReference type="Proteomes" id="UP000286974"/>
    </source>
</evidence>
<dbReference type="CDD" id="cd06530">
    <property type="entry name" value="S26_SPase_I"/>
    <property type="match status" value="1"/>
</dbReference>
<gene>
    <name evidence="2" type="ORF">NBRC111893_627</name>
</gene>
<keyword evidence="3" id="KW-1185">Reference proteome</keyword>
<evidence type="ECO:0000313" key="2">
    <source>
        <dbReference type="EMBL" id="GAY72481.1"/>
    </source>
</evidence>
<dbReference type="AlphaFoldDB" id="A0A401FJS4"/>
<comment type="caution">
    <text evidence="2">The sequence shown here is derived from an EMBL/GenBank/DDBJ whole genome shotgun (WGS) entry which is preliminary data.</text>
</comment>
<dbReference type="GO" id="GO:0009003">
    <property type="term" value="F:signal peptidase activity"/>
    <property type="evidence" value="ECO:0007669"/>
    <property type="project" value="UniProtKB-EC"/>
</dbReference>
<feature type="domain" description="Peptidase S26" evidence="1">
    <location>
        <begin position="1"/>
        <end position="31"/>
    </location>
</feature>
<dbReference type="Gene3D" id="2.10.109.10">
    <property type="entry name" value="Umud Fragment, subunit A"/>
    <property type="match status" value="1"/>
</dbReference>
<dbReference type="Pfam" id="PF10502">
    <property type="entry name" value="Peptidase_S26"/>
    <property type="match status" value="1"/>
</dbReference>
<reference evidence="2 3" key="1">
    <citation type="submission" date="2017-11" db="EMBL/GenBank/DDBJ databases">
        <title>Draft Genome Sequence of Lactobacillus curieae NBRC 111893 isolated from Koso, a Japanese sugar-Vegetable Fermented Beverage.</title>
        <authorList>
            <person name="Chiou T.Y."/>
            <person name="Oshima K."/>
            <person name="Suda W."/>
            <person name="Hattori M."/>
            <person name="Takahashi T."/>
        </authorList>
    </citation>
    <scope>NUCLEOTIDE SEQUENCE [LARGE SCALE GENOMIC DNA]</scope>
    <source>
        <strain evidence="2 3">NBRC111893</strain>
    </source>
</reference>
<proteinExistence type="predicted"/>
<dbReference type="SUPFAM" id="SSF51306">
    <property type="entry name" value="LexA/Signal peptidase"/>
    <property type="match status" value="1"/>
</dbReference>
<name>A0A401FJS4_9LACO</name>
<dbReference type="EC" id="3.4.21.89" evidence="2"/>
<sequence length="39" mass="4544">MGDHRSVSNDGRYWGFVPKNKVLGVAKTFFWETNKNKTK</sequence>
<dbReference type="InterPro" id="IPR019533">
    <property type="entry name" value="Peptidase_S26"/>
</dbReference>
<protein>
    <submittedName>
        <fullName evidence="2">Signal peptidase I</fullName>
        <ecNumber evidence="2">3.4.21.89</ecNumber>
    </submittedName>
</protein>
<dbReference type="EMBL" id="BEXA01000001">
    <property type="protein sequence ID" value="GAY72481.1"/>
    <property type="molecule type" value="Genomic_DNA"/>
</dbReference>
<dbReference type="Proteomes" id="UP000286974">
    <property type="component" value="Unassembled WGS sequence"/>
</dbReference>
<dbReference type="GO" id="GO:0004252">
    <property type="term" value="F:serine-type endopeptidase activity"/>
    <property type="evidence" value="ECO:0007669"/>
    <property type="project" value="InterPro"/>
</dbReference>
<evidence type="ECO:0000259" key="1">
    <source>
        <dbReference type="Pfam" id="PF10502"/>
    </source>
</evidence>
<keyword evidence="2" id="KW-0378">Hydrolase</keyword>
<dbReference type="InterPro" id="IPR036286">
    <property type="entry name" value="LexA/Signal_pep-like_sf"/>
</dbReference>